<evidence type="ECO:0000256" key="1">
    <source>
        <dbReference type="ARBA" id="ARBA00001946"/>
    </source>
</evidence>
<evidence type="ECO:0000259" key="6">
    <source>
        <dbReference type="PROSITE" id="PS50126"/>
    </source>
</evidence>
<dbReference type="PROSITE" id="PS50126">
    <property type="entry name" value="S1"/>
    <property type="match status" value="1"/>
</dbReference>
<evidence type="ECO:0000313" key="7">
    <source>
        <dbReference type="EMBL" id="KAE9637296.1"/>
    </source>
</evidence>
<evidence type="ECO:0000256" key="3">
    <source>
        <dbReference type="ARBA" id="ARBA00022801"/>
    </source>
</evidence>
<protein>
    <submittedName>
        <fullName evidence="7">Rne/Rng family ribonuclease</fullName>
    </submittedName>
</protein>
<feature type="domain" description="S1 motif" evidence="6">
    <location>
        <begin position="39"/>
        <end position="117"/>
    </location>
</feature>
<dbReference type="Pfam" id="PF00575">
    <property type="entry name" value="S1"/>
    <property type="match status" value="1"/>
</dbReference>
<dbReference type="EMBL" id="WSLF01000001">
    <property type="protein sequence ID" value="KAE9637296.1"/>
    <property type="molecule type" value="Genomic_DNA"/>
</dbReference>
<dbReference type="PANTHER" id="PTHR30001">
    <property type="entry name" value="RIBONUCLEASE"/>
    <property type="match status" value="1"/>
</dbReference>
<dbReference type="SUPFAM" id="SSF50249">
    <property type="entry name" value="Nucleic acid-binding proteins"/>
    <property type="match status" value="1"/>
</dbReference>
<accession>A0A7C8LGY2</accession>
<evidence type="ECO:0000256" key="4">
    <source>
        <dbReference type="ARBA" id="ARBA00022842"/>
    </source>
</evidence>
<dbReference type="RefSeq" id="WP_158739206.1">
    <property type="nucleotide sequence ID" value="NZ_WSLF01000001.1"/>
</dbReference>
<comment type="cofactor">
    <cofactor evidence="1">
        <name>Mg(2+)</name>
        <dbReference type="ChEBI" id="CHEBI:18420"/>
    </cofactor>
</comment>
<sequence>MPTDIIVETSVNQTRIGVVEDQKLVELYIDIEMKQKTVGNIYRGVVKKILPGIQAAFVDIGQEKNGFIYLKELEETLSKEGNVRRLKEGGYITVQIEKEAMGTKGPKLTSHISIPGKYIVFIPRENSIGISKKIDNEEERNRLKSIFEKYKPKNCGIIVRTECGGKEEEEIIREIQFLAVLWESIEKKEQYVTAPVLLYKEVSSALKIARDLLSSKIRHYIVNDINLYHEVRNFINEISPELTEKIQYKDEEHLFQYFLIESQIDKALQRHIWLKSGGMIIIDHTEALTVIDVNTAKFVGKKNMEKTILKTNIEAAQEIARQIRLRNIGGIIIIDFIDMKAEEDKKMVLNVLSQELKKDRVPTTVLGITKLGLVEMTRKKTGPSLTSLLFNRCPRCDGRGMTPSIKYIGDHIEKEIDFIFTHTIYTKIIIEANKEIIEWFHLNGYKEALEKKYNKSISFIENNTLTNENYKIIKEK</sequence>
<dbReference type="Proteomes" id="UP000483018">
    <property type="component" value="Unassembled WGS sequence"/>
</dbReference>
<comment type="caution">
    <text evidence="7">The sequence shown here is derived from an EMBL/GenBank/DDBJ whole genome shotgun (WGS) entry which is preliminary data.</text>
</comment>
<dbReference type="PANTHER" id="PTHR30001:SF0">
    <property type="entry name" value="RIBONUCLEASE G"/>
    <property type="match status" value="1"/>
</dbReference>
<dbReference type="SMART" id="SM00316">
    <property type="entry name" value="S1"/>
    <property type="match status" value="1"/>
</dbReference>
<dbReference type="OrthoDB" id="9804278at2"/>
<name>A0A7C8LGY2_9FIRM</name>
<dbReference type="NCBIfam" id="TIGR00757">
    <property type="entry name" value="RNaseEG"/>
    <property type="match status" value="1"/>
</dbReference>
<evidence type="ECO:0000313" key="8">
    <source>
        <dbReference type="Proteomes" id="UP000483018"/>
    </source>
</evidence>
<dbReference type="GO" id="GO:0006364">
    <property type="term" value="P:rRNA processing"/>
    <property type="evidence" value="ECO:0007669"/>
    <property type="project" value="TreeGrafter"/>
</dbReference>
<keyword evidence="8" id="KW-1185">Reference proteome</keyword>
<dbReference type="InterPro" id="IPR012340">
    <property type="entry name" value="NA-bd_OB-fold"/>
</dbReference>
<dbReference type="InterPro" id="IPR004659">
    <property type="entry name" value="RNase_E/G"/>
</dbReference>
<reference evidence="7 8" key="1">
    <citation type="submission" date="2019-12" db="EMBL/GenBank/DDBJ databases">
        <title>Defluviitalea raffinosedens, isolated from a biogas fermenter, genome sequencing and characterization.</title>
        <authorList>
            <person name="Rettenmaier R."/>
            <person name="Schneider M."/>
            <person name="Neuhaus K."/>
            <person name="Liebl W."/>
            <person name="Zverlov V."/>
        </authorList>
    </citation>
    <scope>NUCLEOTIDE SEQUENCE [LARGE SCALE GENOMIC DNA]</scope>
    <source>
        <strain evidence="7 8">249c-K6</strain>
    </source>
</reference>
<dbReference type="InterPro" id="IPR003029">
    <property type="entry name" value="S1_domain"/>
</dbReference>
<dbReference type="GO" id="GO:0005737">
    <property type="term" value="C:cytoplasm"/>
    <property type="evidence" value="ECO:0007669"/>
    <property type="project" value="TreeGrafter"/>
</dbReference>
<dbReference type="GO" id="GO:0003723">
    <property type="term" value="F:RNA binding"/>
    <property type="evidence" value="ECO:0007669"/>
    <property type="project" value="UniProtKB-KW"/>
</dbReference>
<dbReference type="GO" id="GO:0046872">
    <property type="term" value="F:metal ion binding"/>
    <property type="evidence" value="ECO:0007669"/>
    <property type="project" value="UniProtKB-KW"/>
</dbReference>
<evidence type="ECO:0000256" key="2">
    <source>
        <dbReference type="ARBA" id="ARBA00022723"/>
    </source>
</evidence>
<dbReference type="Gene3D" id="3.40.1260.20">
    <property type="entry name" value="Ribonuclease E, catalytic domain"/>
    <property type="match status" value="1"/>
</dbReference>
<gene>
    <name evidence="7" type="ORF">GND95_02370</name>
</gene>
<dbReference type="CDD" id="cd04453">
    <property type="entry name" value="S1_RNase_E"/>
    <property type="match status" value="1"/>
</dbReference>
<keyword evidence="4" id="KW-0460">Magnesium</keyword>
<dbReference type="InterPro" id="IPR019307">
    <property type="entry name" value="RNA-bd_AU-1/RNase_E/G"/>
</dbReference>
<keyword evidence="2" id="KW-0479">Metal-binding</keyword>
<dbReference type="Gene3D" id="2.40.50.140">
    <property type="entry name" value="Nucleic acid-binding proteins"/>
    <property type="match status" value="1"/>
</dbReference>
<dbReference type="AlphaFoldDB" id="A0A7C8LGY2"/>
<dbReference type="Pfam" id="PF10150">
    <property type="entry name" value="RNase_E_G"/>
    <property type="match status" value="1"/>
</dbReference>
<dbReference type="GO" id="GO:0016787">
    <property type="term" value="F:hydrolase activity"/>
    <property type="evidence" value="ECO:0007669"/>
    <property type="project" value="UniProtKB-KW"/>
</dbReference>
<proteinExistence type="predicted"/>
<dbReference type="GO" id="GO:0004540">
    <property type="term" value="F:RNA nuclease activity"/>
    <property type="evidence" value="ECO:0007669"/>
    <property type="project" value="InterPro"/>
</dbReference>
<evidence type="ECO:0000256" key="5">
    <source>
        <dbReference type="ARBA" id="ARBA00022884"/>
    </source>
</evidence>
<organism evidence="7 8">
    <name type="scientific">Defluviitalea raffinosedens</name>
    <dbReference type="NCBI Taxonomy" id="1450156"/>
    <lineage>
        <taxon>Bacteria</taxon>
        <taxon>Bacillati</taxon>
        <taxon>Bacillota</taxon>
        <taxon>Clostridia</taxon>
        <taxon>Lachnospirales</taxon>
        <taxon>Defluviitaleaceae</taxon>
        <taxon>Defluviitalea</taxon>
    </lineage>
</organism>
<keyword evidence="3" id="KW-0378">Hydrolase</keyword>
<keyword evidence="5" id="KW-0694">RNA-binding</keyword>